<evidence type="ECO:0000313" key="1">
    <source>
        <dbReference type="EMBL" id="RJG27221.1"/>
    </source>
</evidence>
<evidence type="ECO:0000313" key="2">
    <source>
        <dbReference type="Proteomes" id="UP000284006"/>
    </source>
</evidence>
<comment type="caution">
    <text evidence="1">The sequence shown here is derived from an EMBL/GenBank/DDBJ whole genome shotgun (WGS) entry which is preliminary data.</text>
</comment>
<dbReference type="RefSeq" id="WP_119809143.1">
    <property type="nucleotide sequence ID" value="NZ_QYUP01000013.1"/>
</dbReference>
<dbReference type="InterPro" id="IPR036287">
    <property type="entry name" value="Rv1873-like_sf"/>
</dbReference>
<dbReference type="Proteomes" id="UP000284006">
    <property type="component" value="Unassembled WGS sequence"/>
</dbReference>
<name>A0A418Y7Z8_9BURK</name>
<dbReference type="SUPFAM" id="SSF140736">
    <property type="entry name" value="Rv1873-like"/>
    <property type="match status" value="1"/>
</dbReference>
<organism evidence="1 2">
    <name type="scientific">Massilia cavernae</name>
    <dbReference type="NCBI Taxonomy" id="2320864"/>
    <lineage>
        <taxon>Bacteria</taxon>
        <taxon>Pseudomonadati</taxon>
        <taxon>Pseudomonadota</taxon>
        <taxon>Betaproteobacteria</taxon>
        <taxon>Burkholderiales</taxon>
        <taxon>Oxalobacteraceae</taxon>
        <taxon>Telluria group</taxon>
        <taxon>Massilia</taxon>
    </lineage>
</organism>
<keyword evidence="2" id="KW-1185">Reference proteome</keyword>
<gene>
    <name evidence="1" type="ORF">D3872_01510</name>
</gene>
<accession>A0A418Y7Z8</accession>
<protein>
    <submittedName>
        <fullName evidence="1">DUF1810 domain-containing protein</fullName>
    </submittedName>
</protein>
<dbReference type="Gene3D" id="1.25.40.380">
    <property type="entry name" value="Protein of unknown function DUF1810"/>
    <property type="match status" value="1"/>
</dbReference>
<proteinExistence type="predicted"/>
<dbReference type="Pfam" id="PF08837">
    <property type="entry name" value="DUF1810"/>
    <property type="match status" value="1"/>
</dbReference>
<sequence>MDDQFDLARFERAQDPVYGAVLGELRTGRKTSHWMWFIFPQIAGLGRSSMAQHYAISSLEEACAYLAHPVLGSRLRECSALALAASAYAVDEIFGYPDDMKFHSSMTLFAAVPGADPVFAQCLEQFFGGVPDALTLPHLKE</sequence>
<dbReference type="OrthoDB" id="9801870at2"/>
<dbReference type="PIRSF" id="PIRSF008546">
    <property type="entry name" value="UCP008546"/>
    <property type="match status" value="1"/>
</dbReference>
<dbReference type="AlphaFoldDB" id="A0A418Y7Z8"/>
<reference evidence="1 2" key="1">
    <citation type="submission" date="2018-09" db="EMBL/GenBank/DDBJ databases">
        <authorList>
            <person name="Zhu H."/>
        </authorList>
    </citation>
    <scope>NUCLEOTIDE SEQUENCE [LARGE SCALE GENOMIC DNA]</scope>
    <source>
        <strain evidence="1 2">K1S02-61</strain>
    </source>
</reference>
<dbReference type="InterPro" id="IPR014937">
    <property type="entry name" value="DUF1810"/>
</dbReference>
<dbReference type="EMBL" id="QYUP01000013">
    <property type="protein sequence ID" value="RJG27221.1"/>
    <property type="molecule type" value="Genomic_DNA"/>
</dbReference>